<keyword evidence="3" id="KW-0414">Isoprene biosynthesis</keyword>
<dbReference type="InterPro" id="IPR029044">
    <property type="entry name" value="Nucleotide-diphossugar_trans"/>
</dbReference>
<protein>
    <recommendedName>
        <fullName evidence="3">2-C-methyl-D-erythritol 4-phosphate cytidylyltransferase</fullName>
        <ecNumber evidence="3">2.7.7.60</ecNumber>
    </recommendedName>
    <alternativeName>
        <fullName evidence="3">4-diphosphocytidyl-2C-methyl-D-erythritol synthase</fullName>
    </alternativeName>
    <alternativeName>
        <fullName evidence="3">MEP cytidylyltransferase</fullName>
        <shortName evidence="3">MCT</shortName>
    </alternativeName>
</protein>
<dbReference type="GO" id="GO:0019288">
    <property type="term" value="P:isopentenyl diphosphate biosynthetic process, methylerythritol 4-phosphate pathway"/>
    <property type="evidence" value="ECO:0007669"/>
    <property type="project" value="UniProtKB-UniRule"/>
</dbReference>
<sequence length="248" mass="26712">MAVLPVNCWRSSWVRAWPDWVLFMPHVAALIVAAGSSRRAGFDKLAASLGGEPVLKRSIDALLGASCIGEMVVVCPLDRWELLGLHRESFRVPVCRVDGGVERQDSVAAGLAALSGDATWVAVHDAARPLVRPEDVMRCFRAAQESGAAACAHPVADTLKRATADGFSMPEAVDRNGLWAMETPQIFDVRLLSEAYRRVGEQGLTVTDEVSAMETLGVATKLVAGGINFKITLPGDLELAELVWQHGR</sequence>
<comment type="similarity">
    <text evidence="3">Belongs to the IspD/TarI cytidylyltransferase family. IspD subfamily.</text>
</comment>
<dbReference type="OrthoDB" id="9806837at2"/>
<comment type="pathway">
    <text evidence="3">Isoprenoid biosynthesis; isopentenyl diphosphate biosynthesis via DXP pathway; isopentenyl diphosphate from 1-deoxy-D-xylulose 5-phosphate: step 2/6.</text>
</comment>
<dbReference type="GO" id="GO:0050518">
    <property type="term" value="F:2-C-methyl-D-erythritol 4-phosphate cytidylyltransferase activity"/>
    <property type="evidence" value="ECO:0007669"/>
    <property type="project" value="UniProtKB-UniRule"/>
</dbReference>
<dbReference type="PANTHER" id="PTHR32125:SF4">
    <property type="entry name" value="2-C-METHYL-D-ERYTHRITOL 4-PHOSPHATE CYTIDYLYLTRANSFERASE, CHLOROPLASTIC"/>
    <property type="match status" value="1"/>
</dbReference>
<proteinExistence type="inferred from homology"/>
<keyword evidence="1 3" id="KW-0808">Transferase</keyword>
<dbReference type="UniPathway" id="UPA00056">
    <property type="reaction ID" value="UER00093"/>
</dbReference>
<feature type="site" description="Positions MEP for the nucleophilic attack" evidence="3">
    <location>
        <position position="230"/>
    </location>
</feature>
<evidence type="ECO:0000256" key="1">
    <source>
        <dbReference type="ARBA" id="ARBA00022679"/>
    </source>
</evidence>
<reference evidence="5" key="1">
    <citation type="submission" date="2016-09" db="EMBL/GenBank/DDBJ databases">
        <authorList>
            <person name="Koehorst J."/>
        </authorList>
    </citation>
    <scope>NUCLEOTIDE SEQUENCE [LARGE SCALE GENOMIC DNA]</scope>
</reference>
<dbReference type="SUPFAM" id="SSF53448">
    <property type="entry name" value="Nucleotide-diphospho-sugar transferases"/>
    <property type="match status" value="1"/>
</dbReference>
<dbReference type="EC" id="2.7.7.60" evidence="3"/>
<keyword evidence="5" id="KW-1185">Reference proteome</keyword>
<evidence type="ECO:0000256" key="2">
    <source>
        <dbReference type="ARBA" id="ARBA00022695"/>
    </source>
</evidence>
<dbReference type="CDD" id="cd02516">
    <property type="entry name" value="CDP-ME_synthetase"/>
    <property type="match status" value="1"/>
</dbReference>
<dbReference type="KEGG" id="agl:PYTT_0644"/>
<dbReference type="InterPro" id="IPR050088">
    <property type="entry name" value="IspD/TarI_cytidylyltransf_bact"/>
</dbReference>
<feature type="site" description="Transition state stabilizer" evidence="3">
    <location>
        <position position="44"/>
    </location>
</feature>
<evidence type="ECO:0000313" key="5">
    <source>
        <dbReference type="Proteomes" id="UP000176204"/>
    </source>
</evidence>
<dbReference type="Proteomes" id="UP000176204">
    <property type="component" value="Chromosome I"/>
</dbReference>
<feature type="site" description="Transition state stabilizer" evidence="3">
    <location>
        <position position="39"/>
    </location>
</feature>
<feature type="site" description="Positions MEP for the nucleophilic attack" evidence="3">
    <location>
        <position position="175"/>
    </location>
</feature>
<dbReference type="InterPro" id="IPR034683">
    <property type="entry name" value="IspD/TarI"/>
</dbReference>
<dbReference type="FunFam" id="3.90.550.10:FF:000003">
    <property type="entry name" value="2-C-methyl-D-erythritol 4-phosphate cytidylyltransferase"/>
    <property type="match status" value="1"/>
</dbReference>
<dbReference type="HAMAP" id="MF_00108">
    <property type="entry name" value="IspD"/>
    <property type="match status" value="1"/>
</dbReference>
<dbReference type="Gene3D" id="3.90.550.10">
    <property type="entry name" value="Spore Coat Polysaccharide Biosynthesis Protein SpsA, Chain A"/>
    <property type="match status" value="1"/>
</dbReference>
<dbReference type="STRING" id="1679444.PYTT_0644"/>
<organism evidence="4 5">
    <name type="scientific">Akkermansia glycaniphila</name>
    <dbReference type="NCBI Taxonomy" id="1679444"/>
    <lineage>
        <taxon>Bacteria</taxon>
        <taxon>Pseudomonadati</taxon>
        <taxon>Verrucomicrobiota</taxon>
        <taxon>Verrucomicrobiia</taxon>
        <taxon>Verrucomicrobiales</taxon>
        <taxon>Akkermansiaceae</taxon>
        <taxon>Akkermansia</taxon>
    </lineage>
</organism>
<name>A0A1H6KNV6_9BACT</name>
<keyword evidence="2 3" id="KW-0548">Nucleotidyltransferase</keyword>
<dbReference type="AlphaFoldDB" id="A0A1H6KNV6"/>
<dbReference type="InterPro" id="IPR001228">
    <property type="entry name" value="IspD"/>
</dbReference>
<dbReference type="NCBIfam" id="TIGR00453">
    <property type="entry name" value="ispD"/>
    <property type="match status" value="1"/>
</dbReference>
<comment type="catalytic activity">
    <reaction evidence="3">
        <text>2-C-methyl-D-erythritol 4-phosphate + CTP + H(+) = 4-CDP-2-C-methyl-D-erythritol + diphosphate</text>
        <dbReference type="Rhea" id="RHEA:13429"/>
        <dbReference type="ChEBI" id="CHEBI:15378"/>
        <dbReference type="ChEBI" id="CHEBI:33019"/>
        <dbReference type="ChEBI" id="CHEBI:37563"/>
        <dbReference type="ChEBI" id="CHEBI:57823"/>
        <dbReference type="ChEBI" id="CHEBI:58262"/>
        <dbReference type="EC" id="2.7.7.60"/>
    </reaction>
</comment>
<dbReference type="EMBL" id="LT629973">
    <property type="protein sequence ID" value="SEH77411.1"/>
    <property type="molecule type" value="Genomic_DNA"/>
</dbReference>
<dbReference type="PANTHER" id="PTHR32125">
    <property type="entry name" value="2-C-METHYL-D-ERYTHRITOL 4-PHOSPHATE CYTIDYLYLTRANSFERASE, CHLOROPLASTIC"/>
    <property type="match status" value="1"/>
</dbReference>
<evidence type="ECO:0000256" key="3">
    <source>
        <dbReference type="HAMAP-Rule" id="MF_00108"/>
    </source>
</evidence>
<dbReference type="Pfam" id="PF01128">
    <property type="entry name" value="IspD"/>
    <property type="match status" value="1"/>
</dbReference>
<evidence type="ECO:0000313" key="4">
    <source>
        <dbReference type="EMBL" id="SEH77411.1"/>
    </source>
</evidence>
<accession>A0A1H6KNV6</accession>
<gene>
    <name evidence="3" type="primary">ispD</name>
    <name evidence="4" type="ORF">PYTT_0644</name>
</gene>
<comment type="function">
    <text evidence="3">Catalyzes the formation of 4-diphosphocytidyl-2-C-methyl-D-erythritol from CTP and 2-C-methyl-D-erythritol 4-phosphate (MEP).</text>
</comment>